<proteinExistence type="predicted"/>
<dbReference type="Proteomes" id="UP001500540">
    <property type="component" value="Unassembled WGS sequence"/>
</dbReference>
<accession>A0ABP7GT92</accession>
<name>A0ABP7GT92_9MICO</name>
<comment type="caution">
    <text evidence="1">The sequence shown here is derived from an EMBL/GenBank/DDBJ whole genome shotgun (WGS) entry which is preliminary data.</text>
</comment>
<dbReference type="EMBL" id="BAABAF010000009">
    <property type="protein sequence ID" value="GAA3774773.1"/>
    <property type="molecule type" value="Genomic_DNA"/>
</dbReference>
<protein>
    <recommendedName>
        <fullName evidence="3">HNH endonuclease</fullName>
    </recommendedName>
</protein>
<gene>
    <name evidence="1" type="ORF">GCM10022240_28190</name>
</gene>
<evidence type="ECO:0000313" key="1">
    <source>
        <dbReference type="EMBL" id="GAA3774773.1"/>
    </source>
</evidence>
<reference evidence="2" key="1">
    <citation type="journal article" date="2019" name="Int. J. Syst. Evol. Microbiol.">
        <title>The Global Catalogue of Microorganisms (GCM) 10K type strain sequencing project: providing services to taxonomists for standard genome sequencing and annotation.</title>
        <authorList>
            <consortium name="The Broad Institute Genomics Platform"/>
            <consortium name="The Broad Institute Genome Sequencing Center for Infectious Disease"/>
            <person name="Wu L."/>
            <person name="Ma J."/>
        </authorList>
    </citation>
    <scope>NUCLEOTIDE SEQUENCE [LARGE SCALE GENOMIC DNA]</scope>
    <source>
        <strain evidence="2">JCM 16950</strain>
    </source>
</reference>
<keyword evidence="2" id="KW-1185">Reference proteome</keyword>
<evidence type="ECO:0000313" key="2">
    <source>
        <dbReference type="Proteomes" id="UP001500540"/>
    </source>
</evidence>
<sequence>MPVKRSTLPRRACVWCVVEQVPCGAPVERGRPFPGCRRPAQKSDIDHTRGHAEGGPTCLCNLASSEYDHCESIRTLFGGK</sequence>
<organism evidence="1 2">
    <name type="scientific">Microbacterium kribbense</name>
    <dbReference type="NCBI Taxonomy" id="433645"/>
    <lineage>
        <taxon>Bacteria</taxon>
        <taxon>Bacillati</taxon>
        <taxon>Actinomycetota</taxon>
        <taxon>Actinomycetes</taxon>
        <taxon>Micrococcales</taxon>
        <taxon>Microbacteriaceae</taxon>
        <taxon>Microbacterium</taxon>
    </lineage>
</organism>
<evidence type="ECO:0008006" key="3">
    <source>
        <dbReference type="Google" id="ProtNLM"/>
    </source>
</evidence>